<sequence length="339" mass="37542">MRPDAATFSPFICADASTNTDLTDDLTDGQSMTSGRKHATSDPAHPTDLLTSVKALLQQVAELHTRCDRLEAVKIELAEELRAAVRNDVPAEEIPAAAENTLTVYASSESTEADPEVPSELSEVNTQLHIISEVLQQFNARIDAQAVRQEEFDNRFERKAQDQTFLKGRVGALEKSVRRFEEECHTTSSDTSSSFCSGNVHSTTDMSHLSKEGMQQLQTQWAEHEIKCADLHARVLEACDLLKTPNGQTTPTPSAAIASKDLNLAEIQRSIAMIQDRTHNNQIVDEAATRHGLFAMFHQLSAVMARGDGGTWREGPFEVTFDEAFRLRDRVVCRLAVFD</sequence>
<dbReference type="Proteomes" id="UP000799767">
    <property type="component" value="Unassembled WGS sequence"/>
</dbReference>
<feature type="region of interest" description="Disordered" evidence="2">
    <location>
        <begin position="19"/>
        <end position="45"/>
    </location>
</feature>
<evidence type="ECO:0000256" key="2">
    <source>
        <dbReference type="SAM" id="MobiDB-lite"/>
    </source>
</evidence>
<organism evidence="3 4">
    <name type="scientific">Neohortaea acidophila</name>
    <dbReference type="NCBI Taxonomy" id="245834"/>
    <lineage>
        <taxon>Eukaryota</taxon>
        <taxon>Fungi</taxon>
        <taxon>Dikarya</taxon>
        <taxon>Ascomycota</taxon>
        <taxon>Pezizomycotina</taxon>
        <taxon>Dothideomycetes</taxon>
        <taxon>Dothideomycetidae</taxon>
        <taxon>Mycosphaerellales</taxon>
        <taxon>Teratosphaeriaceae</taxon>
        <taxon>Neohortaea</taxon>
    </lineage>
</organism>
<dbReference type="RefSeq" id="XP_033591014.1">
    <property type="nucleotide sequence ID" value="XM_033736984.1"/>
</dbReference>
<dbReference type="GeneID" id="54477986"/>
<proteinExistence type="predicted"/>
<keyword evidence="4" id="KW-1185">Reference proteome</keyword>
<feature type="coiled-coil region" evidence="1">
    <location>
        <begin position="53"/>
        <end position="87"/>
    </location>
</feature>
<name>A0A6A6PWQ9_9PEZI</name>
<keyword evidence="1" id="KW-0175">Coiled coil</keyword>
<protein>
    <submittedName>
        <fullName evidence="3">Uncharacterized protein</fullName>
    </submittedName>
</protein>
<dbReference type="EMBL" id="MU001634">
    <property type="protein sequence ID" value="KAF2484445.1"/>
    <property type="molecule type" value="Genomic_DNA"/>
</dbReference>
<dbReference type="AlphaFoldDB" id="A0A6A6PWQ9"/>
<evidence type="ECO:0000313" key="4">
    <source>
        <dbReference type="Proteomes" id="UP000799767"/>
    </source>
</evidence>
<reference evidence="3" key="1">
    <citation type="journal article" date="2020" name="Stud. Mycol.">
        <title>101 Dothideomycetes genomes: a test case for predicting lifestyles and emergence of pathogens.</title>
        <authorList>
            <person name="Haridas S."/>
            <person name="Albert R."/>
            <person name="Binder M."/>
            <person name="Bloem J."/>
            <person name="Labutti K."/>
            <person name="Salamov A."/>
            <person name="Andreopoulos B."/>
            <person name="Baker S."/>
            <person name="Barry K."/>
            <person name="Bills G."/>
            <person name="Bluhm B."/>
            <person name="Cannon C."/>
            <person name="Castanera R."/>
            <person name="Culley D."/>
            <person name="Daum C."/>
            <person name="Ezra D."/>
            <person name="Gonzalez J."/>
            <person name="Henrissat B."/>
            <person name="Kuo A."/>
            <person name="Liang C."/>
            <person name="Lipzen A."/>
            <person name="Lutzoni F."/>
            <person name="Magnuson J."/>
            <person name="Mondo S."/>
            <person name="Nolan M."/>
            <person name="Ohm R."/>
            <person name="Pangilinan J."/>
            <person name="Park H.-J."/>
            <person name="Ramirez L."/>
            <person name="Alfaro M."/>
            <person name="Sun H."/>
            <person name="Tritt A."/>
            <person name="Yoshinaga Y."/>
            <person name="Zwiers L.-H."/>
            <person name="Turgeon B."/>
            <person name="Goodwin S."/>
            <person name="Spatafora J."/>
            <person name="Crous P."/>
            <person name="Grigoriev I."/>
        </authorList>
    </citation>
    <scope>NUCLEOTIDE SEQUENCE</scope>
    <source>
        <strain evidence="3">CBS 113389</strain>
    </source>
</reference>
<gene>
    <name evidence="3" type="ORF">BDY17DRAFT_323296</name>
</gene>
<accession>A0A6A6PWQ9</accession>
<evidence type="ECO:0000256" key="1">
    <source>
        <dbReference type="SAM" id="Coils"/>
    </source>
</evidence>
<evidence type="ECO:0000313" key="3">
    <source>
        <dbReference type="EMBL" id="KAF2484445.1"/>
    </source>
</evidence>